<dbReference type="AlphaFoldDB" id="A0A392UMK3"/>
<sequence>IGRAWNVSIDHTLREGNTCADFLAKLGASSKSSLVILDVPPTELSSLLSADVGAMMFVGG</sequence>
<organism evidence="1 2">
    <name type="scientific">Trifolium medium</name>
    <dbReference type="NCBI Taxonomy" id="97028"/>
    <lineage>
        <taxon>Eukaryota</taxon>
        <taxon>Viridiplantae</taxon>
        <taxon>Streptophyta</taxon>
        <taxon>Embryophyta</taxon>
        <taxon>Tracheophyta</taxon>
        <taxon>Spermatophyta</taxon>
        <taxon>Magnoliopsida</taxon>
        <taxon>eudicotyledons</taxon>
        <taxon>Gunneridae</taxon>
        <taxon>Pentapetalae</taxon>
        <taxon>rosids</taxon>
        <taxon>fabids</taxon>
        <taxon>Fabales</taxon>
        <taxon>Fabaceae</taxon>
        <taxon>Papilionoideae</taxon>
        <taxon>50 kb inversion clade</taxon>
        <taxon>NPAAA clade</taxon>
        <taxon>Hologalegina</taxon>
        <taxon>IRL clade</taxon>
        <taxon>Trifolieae</taxon>
        <taxon>Trifolium</taxon>
    </lineage>
</organism>
<feature type="non-terminal residue" evidence="1">
    <location>
        <position position="1"/>
    </location>
</feature>
<protein>
    <submittedName>
        <fullName evidence="1">Ribonuclease H</fullName>
    </submittedName>
</protein>
<comment type="caution">
    <text evidence="1">The sequence shown here is derived from an EMBL/GenBank/DDBJ whole genome shotgun (WGS) entry which is preliminary data.</text>
</comment>
<keyword evidence="2" id="KW-1185">Reference proteome</keyword>
<name>A0A392UMK3_9FABA</name>
<evidence type="ECO:0000313" key="1">
    <source>
        <dbReference type="EMBL" id="MCI73570.1"/>
    </source>
</evidence>
<proteinExistence type="predicted"/>
<accession>A0A392UMK3</accession>
<reference evidence="1 2" key="1">
    <citation type="journal article" date="2018" name="Front. Plant Sci.">
        <title>Red Clover (Trifolium pratense) and Zigzag Clover (T. medium) - A Picture of Genomic Similarities and Differences.</title>
        <authorList>
            <person name="Dluhosova J."/>
            <person name="Istvanek J."/>
            <person name="Nedelnik J."/>
            <person name="Repkova J."/>
        </authorList>
    </citation>
    <scope>NUCLEOTIDE SEQUENCE [LARGE SCALE GENOMIC DNA]</scope>
    <source>
        <strain evidence="2">cv. 10/8</strain>
        <tissue evidence="1">Leaf</tissue>
    </source>
</reference>
<dbReference type="EMBL" id="LXQA010841416">
    <property type="protein sequence ID" value="MCI73570.1"/>
    <property type="molecule type" value="Genomic_DNA"/>
</dbReference>
<dbReference type="PANTHER" id="PTHR34023">
    <property type="entry name" value="RNASE H DOMAIN-CONTAINING PROTEIN"/>
    <property type="match status" value="1"/>
</dbReference>
<dbReference type="PANTHER" id="PTHR34023:SF4">
    <property type="entry name" value="RNASE H TYPE-1 DOMAIN-CONTAINING PROTEIN"/>
    <property type="match status" value="1"/>
</dbReference>
<dbReference type="Proteomes" id="UP000265520">
    <property type="component" value="Unassembled WGS sequence"/>
</dbReference>
<evidence type="ECO:0000313" key="2">
    <source>
        <dbReference type="Proteomes" id="UP000265520"/>
    </source>
</evidence>